<keyword evidence="8" id="KW-1185">Reference proteome</keyword>
<dbReference type="Proteomes" id="UP000216074">
    <property type="component" value="Unassembled WGS sequence"/>
</dbReference>
<evidence type="ECO:0000313" key="8">
    <source>
        <dbReference type="Proteomes" id="UP000216074"/>
    </source>
</evidence>
<dbReference type="AlphaFoldDB" id="A0A261FX75"/>
<sequence>MLKPWTRCIPLCDESQTRGFSCGDDLVDLWFREHAWQAQRAGQCSTHVCLDDLGRVVAFYSFKHVTARATDMPSKSVARGFDRDGNGAVLLLCWMGLSNDLRGHGYGKLLLREVAQMARAAYVIAPFQLLVLDSVPGMEGFYEHFGFVKALAPEHRYVMRMNRLIKILESMEHDTVVFE</sequence>
<dbReference type="InterPro" id="IPR000182">
    <property type="entry name" value="GNAT_dom"/>
</dbReference>
<accession>A0A261FX75</accession>
<dbReference type="Pfam" id="PF13508">
    <property type="entry name" value="Acetyltransf_7"/>
    <property type="match status" value="1"/>
</dbReference>
<dbReference type="CDD" id="cd04301">
    <property type="entry name" value="NAT_SF"/>
    <property type="match status" value="1"/>
</dbReference>
<evidence type="ECO:0000313" key="7">
    <source>
        <dbReference type="EMBL" id="OZG63575.1"/>
    </source>
</evidence>
<evidence type="ECO:0000259" key="6">
    <source>
        <dbReference type="PROSITE" id="PS51186"/>
    </source>
</evidence>
<dbReference type="PANTHER" id="PTHR36449">
    <property type="entry name" value="ACETYLTRANSFERASE-RELATED"/>
    <property type="match status" value="1"/>
</dbReference>
<protein>
    <recommendedName>
        <fullName evidence="6">N-acetyltransferase domain-containing protein</fullName>
    </recommendedName>
</protein>
<dbReference type="EMBL" id="MWWY01000035">
    <property type="protein sequence ID" value="OZG63575.1"/>
    <property type="molecule type" value="Genomic_DNA"/>
</dbReference>
<dbReference type="PANTHER" id="PTHR36449:SF1">
    <property type="entry name" value="ACETYLTRANSFERASE"/>
    <property type="match status" value="1"/>
</dbReference>
<dbReference type="GO" id="GO:0016747">
    <property type="term" value="F:acyltransferase activity, transferring groups other than amino-acyl groups"/>
    <property type="evidence" value="ECO:0007669"/>
    <property type="project" value="InterPro"/>
</dbReference>
<dbReference type="Gene3D" id="3.40.630.30">
    <property type="match status" value="1"/>
</dbReference>
<gene>
    <name evidence="7" type="ORF">BHAP_1762</name>
</gene>
<comment type="catalytic activity">
    <reaction evidence="5">
        <text>glycyl-tRNA(Gly) + acetyl-CoA = N-acetylglycyl-tRNA(Gly) + CoA + H(+)</text>
        <dbReference type="Rhea" id="RHEA:81867"/>
        <dbReference type="Rhea" id="RHEA-COMP:9683"/>
        <dbReference type="Rhea" id="RHEA-COMP:19766"/>
        <dbReference type="ChEBI" id="CHEBI:15378"/>
        <dbReference type="ChEBI" id="CHEBI:57287"/>
        <dbReference type="ChEBI" id="CHEBI:57288"/>
        <dbReference type="ChEBI" id="CHEBI:78522"/>
        <dbReference type="ChEBI" id="CHEBI:232036"/>
    </reaction>
</comment>
<keyword evidence="4" id="KW-0012">Acyltransferase</keyword>
<dbReference type="PROSITE" id="PS51186">
    <property type="entry name" value="GNAT"/>
    <property type="match status" value="1"/>
</dbReference>
<evidence type="ECO:0000256" key="5">
    <source>
        <dbReference type="ARBA" id="ARBA00049880"/>
    </source>
</evidence>
<name>A0A261FX75_9BIFI</name>
<proteinExistence type="predicted"/>
<organism evidence="7 8">
    <name type="scientific">Bifidobacterium hapali</name>
    <dbReference type="NCBI Taxonomy" id="1630172"/>
    <lineage>
        <taxon>Bacteria</taxon>
        <taxon>Bacillati</taxon>
        <taxon>Actinomycetota</taxon>
        <taxon>Actinomycetes</taxon>
        <taxon>Bifidobacteriales</taxon>
        <taxon>Bifidobacteriaceae</taxon>
        <taxon>Bifidobacterium</taxon>
    </lineage>
</organism>
<dbReference type="RefSeq" id="WP_244569372.1">
    <property type="nucleotide sequence ID" value="NZ_MWWY01000035.1"/>
</dbReference>
<feature type="domain" description="N-acetyltransferase" evidence="6">
    <location>
        <begin position="1"/>
        <end position="164"/>
    </location>
</feature>
<reference evidence="7 8" key="1">
    <citation type="journal article" date="2017" name="BMC Genomics">
        <title>Comparative genomic and phylogenomic analyses of the Bifidobacteriaceae family.</title>
        <authorList>
            <person name="Lugli G.A."/>
            <person name="Milani C."/>
            <person name="Turroni F."/>
            <person name="Duranti S."/>
            <person name="Mancabelli L."/>
            <person name="Mangifesta M."/>
            <person name="Ferrario C."/>
            <person name="Modesto M."/>
            <person name="Mattarelli P."/>
            <person name="Jiri K."/>
            <person name="van Sinderen D."/>
            <person name="Ventura M."/>
        </authorList>
    </citation>
    <scope>NUCLEOTIDE SEQUENCE [LARGE SCALE GENOMIC DNA]</scope>
    <source>
        <strain evidence="7 8">DSM 100202</strain>
    </source>
</reference>
<evidence type="ECO:0000256" key="2">
    <source>
        <dbReference type="ARBA" id="ARBA00022649"/>
    </source>
</evidence>
<dbReference type="InterPro" id="IPR016181">
    <property type="entry name" value="Acyl_CoA_acyltransferase"/>
</dbReference>
<evidence type="ECO:0000256" key="3">
    <source>
        <dbReference type="ARBA" id="ARBA00022679"/>
    </source>
</evidence>
<dbReference type="SUPFAM" id="SSF55729">
    <property type="entry name" value="Acyl-CoA N-acyltransferases (Nat)"/>
    <property type="match status" value="1"/>
</dbReference>
<keyword evidence="3" id="KW-0808">Transferase</keyword>
<comment type="caution">
    <text evidence="7">The sequence shown here is derived from an EMBL/GenBank/DDBJ whole genome shotgun (WGS) entry which is preliminary data.</text>
</comment>
<keyword evidence="2" id="KW-1277">Toxin-antitoxin system</keyword>
<evidence type="ECO:0000256" key="4">
    <source>
        <dbReference type="ARBA" id="ARBA00023315"/>
    </source>
</evidence>
<evidence type="ECO:0000256" key="1">
    <source>
        <dbReference type="ARBA" id="ARBA00022491"/>
    </source>
</evidence>
<keyword evidence="1" id="KW-0678">Repressor</keyword>